<keyword evidence="3" id="KW-1185">Reference proteome</keyword>
<accession>M5RU36</accession>
<gene>
    <name evidence="2" type="ORF">RMSM_00363</name>
</gene>
<protein>
    <submittedName>
        <fullName evidence="2">Glyoxalase/bleomycin resistance protein/dioxygenase</fullName>
    </submittedName>
</protein>
<dbReference type="Pfam" id="PF00903">
    <property type="entry name" value="Glyoxalase"/>
    <property type="match status" value="1"/>
</dbReference>
<dbReference type="InterPro" id="IPR037523">
    <property type="entry name" value="VOC_core"/>
</dbReference>
<reference evidence="2 3" key="1">
    <citation type="journal article" date="2013" name="Mar. Genomics">
        <title>Expression of sulfatases in Rhodopirellula baltica and the diversity of sulfatases in the genus Rhodopirellula.</title>
        <authorList>
            <person name="Wegner C.E."/>
            <person name="Richter-Heitmann T."/>
            <person name="Klindworth A."/>
            <person name="Klockow C."/>
            <person name="Richter M."/>
            <person name="Achstetter T."/>
            <person name="Glockner F.O."/>
            <person name="Harder J."/>
        </authorList>
    </citation>
    <scope>NUCLEOTIDE SEQUENCE [LARGE SCALE GENOMIC DNA]</scope>
    <source>
        <strain evidence="2 3">SM1</strain>
    </source>
</reference>
<sequence length="105" mass="11410">MGLLFTKHTHGNGPEHYASSVNGFVFEIYPARSADDTTTKTRIGFNVDDVDSVVGMLLEVGATLRTPPADTEWGRRAVVHDLDGHIVELVTPPSRDTPCSTQTSK</sequence>
<dbReference type="PROSITE" id="PS51819">
    <property type="entry name" value="VOC"/>
    <property type="match status" value="1"/>
</dbReference>
<evidence type="ECO:0000313" key="2">
    <source>
        <dbReference type="EMBL" id="EMI22716.1"/>
    </source>
</evidence>
<organism evidence="2 3">
    <name type="scientific">Rhodopirellula maiorica SM1</name>
    <dbReference type="NCBI Taxonomy" id="1265738"/>
    <lineage>
        <taxon>Bacteria</taxon>
        <taxon>Pseudomonadati</taxon>
        <taxon>Planctomycetota</taxon>
        <taxon>Planctomycetia</taxon>
        <taxon>Pirellulales</taxon>
        <taxon>Pirellulaceae</taxon>
        <taxon>Novipirellula</taxon>
    </lineage>
</organism>
<dbReference type="Proteomes" id="UP000011991">
    <property type="component" value="Unassembled WGS sequence"/>
</dbReference>
<dbReference type="GO" id="GO:0051213">
    <property type="term" value="F:dioxygenase activity"/>
    <property type="evidence" value="ECO:0007669"/>
    <property type="project" value="UniProtKB-KW"/>
</dbReference>
<dbReference type="SUPFAM" id="SSF54593">
    <property type="entry name" value="Glyoxalase/Bleomycin resistance protein/Dihydroxybiphenyl dioxygenase"/>
    <property type="match status" value="1"/>
</dbReference>
<comment type="caution">
    <text evidence="2">The sequence shown here is derived from an EMBL/GenBank/DDBJ whole genome shotgun (WGS) entry which is preliminary data.</text>
</comment>
<dbReference type="Gene3D" id="3.10.180.10">
    <property type="entry name" value="2,3-Dihydroxybiphenyl 1,2-Dioxygenase, domain 1"/>
    <property type="match status" value="1"/>
</dbReference>
<dbReference type="AlphaFoldDB" id="M5RU36"/>
<dbReference type="InterPro" id="IPR029068">
    <property type="entry name" value="Glyas_Bleomycin-R_OHBP_Dase"/>
</dbReference>
<dbReference type="EMBL" id="ANOG01000049">
    <property type="protein sequence ID" value="EMI22716.1"/>
    <property type="molecule type" value="Genomic_DNA"/>
</dbReference>
<name>M5RU36_9BACT</name>
<feature type="domain" description="VOC" evidence="1">
    <location>
        <begin position="1"/>
        <end position="92"/>
    </location>
</feature>
<evidence type="ECO:0000313" key="3">
    <source>
        <dbReference type="Proteomes" id="UP000011991"/>
    </source>
</evidence>
<evidence type="ECO:0000259" key="1">
    <source>
        <dbReference type="PROSITE" id="PS51819"/>
    </source>
</evidence>
<keyword evidence="2" id="KW-0560">Oxidoreductase</keyword>
<proteinExistence type="predicted"/>
<keyword evidence="2" id="KW-0223">Dioxygenase</keyword>
<dbReference type="InterPro" id="IPR004360">
    <property type="entry name" value="Glyas_Fos-R_dOase_dom"/>
</dbReference>
<dbReference type="PATRIC" id="fig|1265738.3.peg.367"/>